<name>A0A1H8H436_9BACL</name>
<dbReference type="SUPFAM" id="SSF51905">
    <property type="entry name" value="FAD/NAD(P)-binding domain"/>
    <property type="match status" value="1"/>
</dbReference>
<protein>
    <submittedName>
        <fullName evidence="2">Protoporphyrinogen oxidase</fullName>
    </submittedName>
</protein>
<dbReference type="Pfam" id="PF01593">
    <property type="entry name" value="Amino_oxidase"/>
    <property type="match status" value="1"/>
</dbReference>
<dbReference type="Gene3D" id="3.90.660.50">
    <property type="match status" value="1"/>
</dbReference>
<feature type="domain" description="Amine oxidase" evidence="1">
    <location>
        <begin position="21"/>
        <end position="257"/>
    </location>
</feature>
<reference evidence="2 3" key="1">
    <citation type="submission" date="2016-10" db="EMBL/GenBank/DDBJ databases">
        <authorList>
            <person name="de Groot N.N."/>
        </authorList>
    </citation>
    <scope>NUCLEOTIDE SEQUENCE [LARGE SCALE GENOMIC DNA]</scope>
    <source>
        <strain evidence="2 3">DSM 46701</strain>
    </source>
</reference>
<dbReference type="PANTHER" id="PTHR42923">
    <property type="entry name" value="PROTOPORPHYRINOGEN OXIDASE"/>
    <property type="match status" value="1"/>
</dbReference>
<dbReference type="PANTHER" id="PTHR42923:SF3">
    <property type="entry name" value="PROTOPORPHYRINOGEN OXIDASE"/>
    <property type="match status" value="1"/>
</dbReference>
<dbReference type="Gene3D" id="3.50.50.60">
    <property type="entry name" value="FAD/NAD(P)-binding domain"/>
    <property type="match status" value="1"/>
</dbReference>
<evidence type="ECO:0000313" key="3">
    <source>
        <dbReference type="Proteomes" id="UP000199695"/>
    </source>
</evidence>
<sequence length="450" mass="50260">MMKRLFEEDHKWDAVIVGGGLAGLTAATFLGRSGKSVLLCEKADRMGGRAQTQDKNGCLFNLGPHALYKKGAGMKILSELGIEPQGGTPQINGKLVYEGTIHPMPLSPASVFTSKLFAWQEKKELGSFLQRLYKTDYTQLYGISLEEWIGEQIQYEKVKKFFLTLCRLATYTNEPELVSAGIVIRQLQMASDGVLYLHGGWQTLIQSLQEKAIQAGVRICSGAKVAEIRGAYPEMVVRLADDIKIRTKYVISTASPAETFQMVEEADKTGLAALKEELIPIEGACLDLALRRLPRPELSFALHLEQPYYYSNHSRVARLTENPDHVVIHLYKYCSSREEADANQPKRELEEFFNLIQPGWQQELITMRYLPRIRASHGLITPLRAGRLDQESTIVPGIPGLFLAGDWLGKDGLLADAAISSAKRAAAQLIQHEWKEGELHRDHTDILSNL</sequence>
<dbReference type="Proteomes" id="UP000199695">
    <property type="component" value="Unassembled WGS sequence"/>
</dbReference>
<dbReference type="AlphaFoldDB" id="A0A1H8H436"/>
<evidence type="ECO:0000313" key="2">
    <source>
        <dbReference type="EMBL" id="SEN51112.1"/>
    </source>
</evidence>
<dbReference type="EMBL" id="FOCQ01000013">
    <property type="protein sequence ID" value="SEN51112.1"/>
    <property type="molecule type" value="Genomic_DNA"/>
</dbReference>
<gene>
    <name evidence="2" type="ORF">SAMN05444955_11337</name>
</gene>
<dbReference type="GO" id="GO:0016491">
    <property type="term" value="F:oxidoreductase activity"/>
    <property type="evidence" value="ECO:0007669"/>
    <property type="project" value="InterPro"/>
</dbReference>
<dbReference type="STRING" id="1173111.SAMN05444955_11337"/>
<dbReference type="InterPro" id="IPR036188">
    <property type="entry name" value="FAD/NAD-bd_sf"/>
</dbReference>
<evidence type="ECO:0000259" key="1">
    <source>
        <dbReference type="Pfam" id="PF01593"/>
    </source>
</evidence>
<keyword evidence="3" id="KW-1185">Reference proteome</keyword>
<dbReference type="InterPro" id="IPR050464">
    <property type="entry name" value="Zeta_carotene_desat/Oxidored"/>
</dbReference>
<dbReference type="PRINTS" id="PR00368">
    <property type="entry name" value="FADPNR"/>
</dbReference>
<proteinExistence type="predicted"/>
<organism evidence="2 3">
    <name type="scientific">Lihuaxuella thermophila</name>
    <dbReference type="NCBI Taxonomy" id="1173111"/>
    <lineage>
        <taxon>Bacteria</taxon>
        <taxon>Bacillati</taxon>
        <taxon>Bacillota</taxon>
        <taxon>Bacilli</taxon>
        <taxon>Bacillales</taxon>
        <taxon>Thermoactinomycetaceae</taxon>
        <taxon>Lihuaxuella</taxon>
    </lineage>
</organism>
<accession>A0A1H8H436</accession>
<dbReference type="InterPro" id="IPR002937">
    <property type="entry name" value="Amino_oxidase"/>
</dbReference>